<evidence type="ECO:0000256" key="3">
    <source>
        <dbReference type="SAM" id="SignalP"/>
    </source>
</evidence>
<dbReference type="InterPro" id="IPR013320">
    <property type="entry name" value="ConA-like_dom_sf"/>
</dbReference>
<protein>
    <submittedName>
        <fullName evidence="6">Lectin beta-1 and beta-2 chains-like</fullName>
    </submittedName>
</protein>
<gene>
    <name evidence="6" type="primary">LOC110774502</name>
</gene>
<dbReference type="InterPro" id="IPR053761">
    <property type="entry name" value="Leguminous_Lectin_Domain_sf"/>
</dbReference>
<dbReference type="Proteomes" id="UP000515124">
    <property type="component" value="Unplaced"/>
</dbReference>
<evidence type="ECO:0000256" key="2">
    <source>
        <dbReference type="ARBA" id="ARBA00022734"/>
    </source>
</evidence>
<evidence type="ECO:0000256" key="1">
    <source>
        <dbReference type="ARBA" id="ARBA00007606"/>
    </source>
</evidence>
<keyword evidence="5" id="KW-1185">Reference proteome</keyword>
<dbReference type="PANTHER" id="PTHR32401">
    <property type="entry name" value="CONCANAVALIN A-LIKE LECTIN FAMILY PROTEIN"/>
    <property type="match status" value="1"/>
</dbReference>
<accession>A0A6P5U3N3</accession>
<dbReference type="Pfam" id="PF00139">
    <property type="entry name" value="Lectin_legB"/>
    <property type="match status" value="1"/>
</dbReference>
<evidence type="ECO:0000259" key="4">
    <source>
        <dbReference type="Pfam" id="PF00139"/>
    </source>
</evidence>
<feature type="non-terminal residue" evidence="6">
    <location>
        <position position="244"/>
    </location>
</feature>
<dbReference type="CDD" id="cd06899">
    <property type="entry name" value="lectin_legume_LecRK_Arcelin_ConA"/>
    <property type="match status" value="1"/>
</dbReference>
<dbReference type="KEGG" id="pavi:110774502"/>
<comment type="similarity">
    <text evidence="1">Belongs to the leguminous lectin family.</text>
</comment>
<dbReference type="PANTHER" id="PTHR32401:SF49">
    <property type="entry name" value="OS10G0129200 PROTEIN"/>
    <property type="match status" value="1"/>
</dbReference>
<dbReference type="AlphaFoldDB" id="A0A6P5U3N3"/>
<organism evidence="5 6">
    <name type="scientific">Prunus avium</name>
    <name type="common">Cherry</name>
    <name type="synonym">Cerasus avium</name>
    <dbReference type="NCBI Taxonomy" id="42229"/>
    <lineage>
        <taxon>Eukaryota</taxon>
        <taxon>Viridiplantae</taxon>
        <taxon>Streptophyta</taxon>
        <taxon>Embryophyta</taxon>
        <taxon>Tracheophyta</taxon>
        <taxon>Spermatophyta</taxon>
        <taxon>Magnoliopsida</taxon>
        <taxon>eudicotyledons</taxon>
        <taxon>Gunneridae</taxon>
        <taxon>Pentapetalae</taxon>
        <taxon>rosids</taxon>
        <taxon>fabids</taxon>
        <taxon>Rosales</taxon>
        <taxon>Rosaceae</taxon>
        <taxon>Amygdaloideae</taxon>
        <taxon>Amygdaleae</taxon>
        <taxon>Prunus</taxon>
    </lineage>
</organism>
<dbReference type="Gene3D" id="2.60.120.200">
    <property type="match status" value="1"/>
</dbReference>
<evidence type="ECO:0000313" key="5">
    <source>
        <dbReference type="Proteomes" id="UP000515124"/>
    </source>
</evidence>
<proteinExistence type="inferred from homology"/>
<feature type="domain" description="Legume lectin" evidence="4">
    <location>
        <begin position="18"/>
        <end position="234"/>
    </location>
</feature>
<reference evidence="6" key="1">
    <citation type="submission" date="2025-08" db="UniProtKB">
        <authorList>
            <consortium name="RefSeq"/>
        </authorList>
    </citation>
    <scope>IDENTIFICATION</scope>
</reference>
<feature type="chain" id="PRO_5027968053" evidence="3">
    <location>
        <begin position="19"/>
        <end position="244"/>
    </location>
</feature>
<dbReference type="RefSeq" id="XP_021834733.1">
    <property type="nucleotide sequence ID" value="XM_021979041.1"/>
</dbReference>
<dbReference type="InterPro" id="IPR050258">
    <property type="entry name" value="Leguminous_Lectin"/>
</dbReference>
<keyword evidence="2" id="KW-0430">Lectin</keyword>
<name>A0A6P5U3N3_PRUAV</name>
<keyword evidence="3" id="KW-0732">Signal</keyword>
<dbReference type="SUPFAM" id="SSF49899">
    <property type="entry name" value="Concanavalin A-like lectins/glucanases"/>
    <property type="match status" value="1"/>
</dbReference>
<dbReference type="Gene3D" id="2.60.40.4220">
    <property type="match status" value="1"/>
</dbReference>
<evidence type="ECO:0000313" key="6">
    <source>
        <dbReference type="RefSeq" id="XP_021834733.1"/>
    </source>
</evidence>
<dbReference type="GO" id="GO:0030246">
    <property type="term" value="F:carbohydrate binding"/>
    <property type="evidence" value="ECO:0007669"/>
    <property type="project" value="UniProtKB-KW"/>
</dbReference>
<feature type="signal peptide" evidence="3">
    <location>
        <begin position="1"/>
        <end position="18"/>
    </location>
</feature>
<dbReference type="GeneID" id="110774502"/>
<sequence length="244" mass="26556">MVVLLLLLLFHLAPCATSLNFSFPTFPNSIINTLSLEGNASVDGKFLRLTNSAVDDQKNQSAGQATYSQPFLLRDNATGKLADFTTTFTFTINSQNKTPYADGLAFFLAPNESALNTTIGRGGALGLPIIHTEKNELTNQYPFVAVEFDIFQNTETYIQDPAGDHVGIDVNSVKSNDTSPWNGGIMEGHVNSVKSNATSPWNGGIMEGRDNNASIRYDSGSKNLSVTYTTYENGVSVEKYLDYK</sequence>
<dbReference type="InterPro" id="IPR001220">
    <property type="entry name" value="Legume_lectin_dom"/>
</dbReference>